<gene>
    <name evidence="2" type="ORF">U9M48_011039</name>
</gene>
<name>A0AAQ3SUT4_PASNO</name>
<dbReference type="Pfam" id="PF10294">
    <property type="entry name" value="Methyltransf_16"/>
    <property type="match status" value="1"/>
</dbReference>
<protein>
    <submittedName>
        <fullName evidence="2">Uncharacterized protein</fullName>
    </submittedName>
</protein>
<dbReference type="PANTHER" id="PTHR14614">
    <property type="entry name" value="HEPATOCELLULAR CARCINOMA-ASSOCIATED ANTIGEN"/>
    <property type="match status" value="1"/>
</dbReference>
<accession>A0AAQ3SUT4</accession>
<evidence type="ECO:0000256" key="1">
    <source>
        <dbReference type="SAM" id="MobiDB-lite"/>
    </source>
</evidence>
<evidence type="ECO:0000313" key="2">
    <source>
        <dbReference type="EMBL" id="WVZ61117.1"/>
    </source>
</evidence>
<dbReference type="CDD" id="cd02440">
    <property type="entry name" value="AdoMet_MTases"/>
    <property type="match status" value="1"/>
</dbReference>
<evidence type="ECO:0000313" key="3">
    <source>
        <dbReference type="Proteomes" id="UP001341281"/>
    </source>
</evidence>
<dbReference type="PANTHER" id="PTHR14614:SF97">
    <property type="entry name" value="S-ADENOSYL-L-METHIONINE-DEPENDENT METHYLTRANSFERASES SUPERFAMILY PROTEIN"/>
    <property type="match status" value="1"/>
</dbReference>
<dbReference type="EMBL" id="CP144746">
    <property type="protein sequence ID" value="WVZ61117.1"/>
    <property type="molecule type" value="Genomic_DNA"/>
</dbReference>
<dbReference type="InterPro" id="IPR029063">
    <property type="entry name" value="SAM-dependent_MTases_sf"/>
</dbReference>
<dbReference type="SUPFAM" id="SSF53335">
    <property type="entry name" value="S-adenosyl-L-methionine-dependent methyltransferases"/>
    <property type="match status" value="1"/>
</dbReference>
<dbReference type="Proteomes" id="UP001341281">
    <property type="component" value="Chromosome 02"/>
</dbReference>
<dbReference type="AlphaFoldDB" id="A0AAQ3SUT4"/>
<feature type="region of interest" description="Disordered" evidence="1">
    <location>
        <begin position="1"/>
        <end position="29"/>
    </location>
</feature>
<reference evidence="2 3" key="1">
    <citation type="submission" date="2024-02" db="EMBL/GenBank/DDBJ databases">
        <title>High-quality chromosome-scale genome assembly of Pensacola bahiagrass (Paspalum notatum Flugge var. saurae).</title>
        <authorList>
            <person name="Vega J.M."/>
            <person name="Podio M."/>
            <person name="Orjuela J."/>
            <person name="Siena L.A."/>
            <person name="Pessino S.C."/>
            <person name="Combes M.C."/>
            <person name="Mariac C."/>
            <person name="Albertini E."/>
            <person name="Pupilli F."/>
            <person name="Ortiz J.P.A."/>
            <person name="Leblanc O."/>
        </authorList>
    </citation>
    <scope>NUCLEOTIDE SEQUENCE [LARGE SCALE GENOMIC DNA]</scope>
    <source>
        <strain evidence="2">R1</strain>
        <tissue evidence="2">Leaf</tissue>
    </source>
</reference>
<proteinExistence type="predicted"/>
<organism evidence="2 3">
    <name type="scientific">Paspalum notatum var. saurae</name>
    <dbReference type="NCBI Taxonomy" id="547442"/>
    <lineage>
        <taxon>Eukaryota</taxon>
        <taxon>Viridiplantae</taxon>
        <taxon>Streptophyta</taxon>
        <taxon>Embryophyta</taxon>
        <taxon>Tracheophyta</taxon>
        <taxon>Spermatophyta</taxon>
        <taxon>Magnoliopsida</taxon>
        <taxon>Liliopsida</taxon>
        <taxon>Poales</taxon>
        <taxon>Poaceae</taxon>
        <taxon>PACMAD clade</taxon>
        <taxon>Panicoideae</taxon>
        <taxon>Andropogonodae</taxon>
        <taxon>Paspaleae</taxon>
        <taxon>Paspalinae</taxon>
        <taxon>Paspalum</taxon>
    </lineage>
</organism>
<keyword evidence="3" id="KW-1185">Reference proteome</keyword>
<sequence>MEAALFSTASLFHGADDSDDDRDEMQVGAEGEEQALEYEERSHDFPGMKLSVREFSCHEFNANLLWPGTFSFATWLVKNQSILDGRRVLELGSGTGALAIFLRKAFGVDITTSDYDDKEIEDNITYNCRANDLDVLPHIRRELSDHYKKKLWTCIVVFLLSKYVLQMQGECTACKDTWGDAFPVPIPDWEIIIASDILLYVKQYDNLVKTVSFLLNEYKQKGHKADCITITDKSGTQVTARSPMFLMSWRRRIGKDQSLFFAGCEKAGLGVQHLGDLVYLISNKL</sequence>
<dbReference type="InterPro" id="IPR019410">
    <property type="entry name" value="Methyltransf_16"/>
</dbReference>
<dbReference type="Gene3D" id="3.40.50.150">
    <property type="entry name" value="Vaccinia Virus protein VP39"/>
    <property type="match status" value="1"/>
</dbReference>